<evidence type="ECO:0000313" key="3">
    <source>
        <dbReference type="EMBL" id="OQR83432.1"/>
    </source>
</evidence>
<dbReference type="InterPro" id="IPR036249">
    <property type="entry name" value="Thioredoxin-like_sf"/>
</dbReference>
<evidence type="ECO:0000259" key="2">
    <source>
        <dbReference type="Pfam" id="PF00085"/>
    </source>
</evidence>
<dbReference type="SUPFAM" id="SSF52833">
    <property type="entry name" value="Thioredoxin-like"/>
    <property type="match status" value="1"/>
</dbReference>
<reference evidence="3 4" key="1">
    <citation type="journal article" date="2014" name="Genome Biol. Evol.">
        <title>The secreted proteins of Achlya hypogyna and Thraustotheca clavata identify the ancestral oomycete secretome and reveal gene acquisitions by horizontal gene transfer.</title>
        <authorList>
            <person name="Misner I."/>
            <person name="Blouin N."/>
            <person name="Leonard G."/>
            <person name="Richards T.A."/>
            <person name="Lane C.E."/>
        </authorList>
    </citation>
    <scope>NUCLEOTIDE SEQUENCE [LARGE SCALE GENOMIC DNA]</scope>
    <source>
        <strain evidence="3 4">ATCC 48635</strain>
    </source>
</reference>
<dbReference type="GO" id="GO:0015035">
    <property type="term" value="F:protein-disulfide reductase activity"/>
    <property type="evidence" value="ECO:0007669"/>
    <property type="project" value="TreeGrafter"/>
</dbReference>
<dbReference type="InterPro" id="IPR013766">
    <property type="entry name" value="Thioredoxin_domain"/>
</dbReference>
<dbReference type="PANTHER" id="PTHR45815">
    <property type="entry name" value="PROTEIN DISULFIDE-ISOMERASE A6"/>
    <property type="match status" value="1"/>
</dbReference>
<comment type="caution">
    <text evidence="3">The sequence shown here is derived from an EMBL/GenBank/DDBJ whole genome shotgun (WGS) entry which is preliminary data.</text>
</comment>
<feature type="compositionally biased region" description="Low complexity" evidence="1">
    <location>
        <begin position="149"/>
        <end position="169"/>
    </location>
</feature>
<protein>
    <recommendedName>
        <fullName evidence="2">Thioredoxin domain-containing protein</fullName>
    </recommendedName>
</protein>
<evidence type="ECO:0000256" key="1">
    <source>
        <dbReference type="SAM" id="MobiDB-lite"/>
    </source>
</evidence>
<gene>
    <name evidence="3" type="ORF">ACHHYP_14717</name>
</gene>
<dbReference type="STRING" id="1202772.A0A1V9YCK8"/>
<feature type="domain" description="Thioredoxin" evidence="2">
    <location>
        <begin position="17"/>
        <end position="107"/>
    </location>
</feature>
<name>A0A1V9YCK8_ACHHY</name>
<dbReference type="CDD" id="cd02961">
    <property type="entry name" value="PDI_a_family"/>
    <property type="match status" value="1"/>
</dbReference>
<accession>A0A1V9YCK8</accession>
<dbReference type="PANTHER" id="PTHR45815:SF3">
    <property type="entry name" value="PROTEIN DISULFIDE-ISOMERASE A6"/>
    <property type="match status" value="1"/>
</dbReference>
<dbReference type="GO" id="GO:0005788">
    <property type="term" value="C:endoplasmic reticulum lumen"/>
    <property type="evidence" value="ECO:0007669"/>
    <property type="project" value="TreeGrafter"/>
</dbReference>
<dbReference type="Gene3D" id="3.40.30.10">
    <property type="entry name" value="Glutaredoxin"/>
    <property type="match status" value="1"/>
</dbReference>
<proteinExistence type="predicted"/>
<dbReference type="EMBL" id="JNBR01002154">
    <property type="protein sequence ID" value="OQR83432.1"/>
    <property type="molecule type" value="Genomic_DNA"/>
</dbReference>
<dbReference type="GO" id="GO:0034976">
    <property type="term" value="P:response to endoplasmic reticulum stress"/>
    <property type="evidence" value="ECO:0007669"/>
    <property type="project" value="TreeGrafter"/>
</dbReference>
<feature type="region of interest" description="Disordered" evidence="1">
    <location>
        <begin position="149"/>
        <end position="175"/>
    </location>
</feature>
<keyword evidence="4" id="KW-1185">Reference proteome</keyword>
<dbReference type="AlphaFoldDB" id="A0A1V9YCK8"/>
<organism evidence="3 4">
    <name type="scientific">Achlya hypogyna</name>
    <name type="common">Oomycete</name>
    <name type="synonym">Protoachlya hypogyna</name>
    <dbReference type="NCBI Taxonomy" id="1202772"/>
    <lineage>
        <taxon>Eukaryota</taxon>
        <taxon>Sar</taxon>
        <taxon>Stramenopiles</taxon>
        <taxon>Oomycota</taxon>
        <taxon>Saprolegniomycetes</taxon>
        <taxon>Saprolegniales</taxon>
        <taxon>Achlyaceae</taxon>
        <taxon>Achlya</taxon>
    </lineage>
</organism>
<dbReference type="Proteomes" id="UP000243579">
    <property type="component" value="Unassembled WGS sequence"/>
</dbReference>
<sequence>MAFALFVSATSAARISPLTSASFDAVTKLDAPDTDWFIAFHATNCKYFKQLQPTLSAVADALDGRLQVGSVDGSRHGDLKTRFDVRRTPTVLFFHRGRMYPFKGPQTVEYMTEYASGLFLEIDRANPNFKRYFEIPPWKHAIEANESTLLTAPPSSPSSSSTRVVLTPSDIKSEL</sequence>
<evidence type="ECO:0000313" key="4">
    <source>
        <dbReference type="Proteomes" id="UP000243579"/>
    </source>
</evidence>
<dbReference type="Pfam" id="PF00085">
    <property type="entry name" value="Thioredoxin"/>
    <property type="match status" value="1"/>
</dbReference>
<dbReference type="OrthoDB" id="294696at2759"/>